<name>A0AAV9IJ28_9RHOD</name>
<evidence type="ECO:0000256" key="6">
    <source>
        <dbReference type="ARBA" id="ARBA00022989"/>
    </source>
</evidence>
<keyword evidence="7" id="KW-0443">Lipid metabolism</keyword>
<dbReference type="InterPro" id="IPR025749">
    <property type="entry name" value="Sphingomyelin_synth-like_dom"/>
</dbReference>
<dbReference type="GO" id="GO:0046513">
    <property type="term" value="P:ceramide biosynthetic process"/>
    <property type="evidence" value="ECO:0007669"/>
    <property type="project" value="TreeGrafter"/>
</dbReference>
<dbReference type="AlphaFoldDB" id="A0AAV9IJ28"/>
<feature type="transmembrane region" description="Helical" evidence="9">
    <location>
        <begin position="366"/>
        <end position="384"/>
    </location>
</feature>
<evidence type="ECO:0000256" key="1">
    <source>
        <dbReference type="ARBA" id="ARBA00004141"/>
    </source>
</evidence>
<gene>
    <name evidence="11" type="ORF">GAYE_SCF39G5325</name>
</gene>
<proteinExistence type="inferred from homology"/>
<dbReference type="InterPro" id="IPR045221">
    <property type="entry name" value="Sphingomyelin_synth-like"/>
</dbReference>
<feature type="domain" description="Sphingomyelin synthase-like" evidence="10">
    <location>
        <begin position="315"/>
        <end position="384"/>
    </location>
</feature>
<dbReference type="GO" id="GO:0047493">
    <property type="term" value="F:ceramide cholinephosphotransferase activity"/>
    <property type="evidence" value="ECO:0007669"/>
    <property type="project" value="TreeGrafter"/>
</dbReference>
<dbReference type="EMBL" id="JANCYU010000051">
    <property type="protein sequence ID" value="KAK4527403.1"/>
    <property type="molecule type" value="Genomic_DNA"/>
</dbReference>
<feature type="transmembrane region" description="Helical" evidence="9">
    <location>
        <begin position="343"/>
        <end position="360"/>
    </location>
</feature>
<dbReference type="GO" id="GO:0000139">
    <property type="term" value="C:Golgi membrane"/>
    <property type="evidence" value="ECO:0007669"/>
    <property type="project" value="TreeGrafter"/>
</dbReference>
<organism evidence="11 12">
    <name type="scientific">Galdieria yellowstonensis</name>
    <dbReference type="NCBI Taxonomy" id="3028027"/>
    <lineage>
        <taxon>Eukaryota</taxon>
        <taxon>Rhodophyta</taxon>
        <taxon>Bangiophyceae</taxon>
        <taxon>Galdieriales</taxon>
        <taxon>Galdieriaceae</taxon>
        <taxon>Galdieria</taxon>
    </lineage>
</organism>
<evidence type="ECO:0000259" key="10">
    <source>
        <dbReference type="Pfam" id="PF14360"/>
    </source>
</evidence>
<evidence type="ECO:0000256" key="7">
    <source>
        <dbReference type="ARBA" id="ARBA00023098"/>
    </source>
</evidence>
<dbReference type="PANTHER" id="PTHR21290">
    <property type="entry name" value="SPHINGOMYELIN SYNTHETASE"/>
    <property type="match status" value="1"/>
</dbReference>
<keyword evidence="5" id="KW-0746">Sphingolipid metabolism</keyword>
<evidence type="ECO:0000313" key="11">
    <source>
        <dbReference type="EMBL" id="KAK4527403.1"/>
    </source>
</evidence>
<dbReference type="Pfam" id="PF14360">
    <property type="entry name" value="PAP2_C"/>
    <property type="match status" value="1"/>
</dbReference>
<evidence type="ECO:0000256" key="4">
    <source>
        <dbReference type="ARBA" id="ARBA00022692"/>
    </source>
</evidence>
<keyword evidence="6 9" id="KW-1133">Transmembrane helix</keyword>
<dbReference type="Proteomes" id="UP001300502">
    <property type="component" value="Unassembled WGS sequence"/>
</dbReference>
<evidence type="ECO:0000256" key="3">
    <source>
        <dbReference type="ARBA" id="ARBA00022679"/>
    </source>
</evidence>
<comment type="similarity">
    <text evidence="2">Belongs to the sphingomyelin synthase family.</text>
</comment>
<keyword evidence="3" id="KW-0808">Transferase</keyword>
<sequence length="423" mass="49423">MRFPVTRNGKLSSLSDVVSSETSFSSLYCSDSSFGEENLETWRQTTTSSEGFRRQNIRRRSTNFFYMLSRLCNVRLLLHYFAFMLRGLFRKTWLRGFSPKGGLLKHWKEEFLVELILLRRNFWWILVLLFSVVFHNACSNLAYYLYNQAEAYKLAPLHDWMYDFIPKFSEPWIAELICNVSFYTINLTLAVVALQPFFRLDYVYSRLSQDMSRSCAFSPVTESEENNSNVDNVRERGSLEPFWYNGGVRITSIHMIRRFSAVYFIGCLLRCASFLITTLPGTAAHCLQAPLGYYDPDKAPSSWKDILWNANWETKCGDLLFSGHSQQGILATLIIHRYCSLRILSYLMWPILLIFEYTIIVTRRHYSVDVLVALYVIPLVWAWLSQCSLLDEANDQWVIEKVLSKMNLYRYVRDEPEGVVVVV</sequence>
<reference evidence="11 12" key="1">
    <citation type="submission" date="2022-07" db="EMBL/GenBank/DDBJ databases">
        <title>Genome-wide signatures of adaptation to extreme environments.</title>
        <authorList>
            <person name="Cho C.H."/>
            <person name="Yoon H.S."/>
        </authorList>
    </citation>
    <scope>NUCLEOTIDE SEQUENCE [LARGE SCALE GENOMIC DNA]</scope>
    <source>
        <strain evidence="11 12">108.79 E11</strain>
    </source>
</reference>
<evidence type="ECO:0000256" key="5">
    <source>
        <dbReference type="ARBA" id="ARBA00022919"/>
    </source>
</evidence>
<accession>A0AAV9IJ28</accession>
<comment type="subcellular location">
    <subcellularLocation>
        <location evidence="1">Membrane</location>
        <topology evidence="1">Multi-pass membrane protein</topology>
    </subcellularLocation>
</comment>
<dbReference type="GO" id="GO:0005886">
    <property type="term" value="C:plasma membrane"/>
    <property type="evidence" value="ECO:0007669"/>
    <property type="project" value="TreeGrafter"/>
</dbReference>
<keyword evidence="12" id="KW-1185">Reference proteome</keyword>
<evidence type="ECO:0000313" key="12">
    <source>
        <dbReference type="Proteomes" id="UP001300502"/>
    </source>
</evidence>
<evidence type="ECO:0000256" key="2">
    <source>
        <dbReference type="ARBA" id="ARBA00005441"/>
    </source>
</evidence>
<evidence type="ECO:0000256" key="8">
    <source>
        <dbReference type="ARBA" id="ARBA00023136"/>
    </source>
</evidence>
<dbReference type="GO" id="GO:0005789">
    <property type="term" value="C:endoplasmic reticulum membrane"/>
    <property type="evidence" value="ECO:0007669"/>
    <property type="project" value="TreeGrafter"/>
</dbReference>
<keyword evidence="4 9" id="KW-0812">Transmembrane</keyword>
<dbReference type="PANTHER" id="PTHR21290:SF62">
    <property type="entry name" value="PHOSPHATIDYLINOSITOL:CERAMIDE INOSITOLPHOSPHOTRANSFERASE 1-RELATED"/>
    <property type="match status" value="1"/>
</dbReference>
<feature type="transmembrane region" description="Helical" evidence="9">
    <location>
        <begin position="122"/>
        <end position="146"/>
    </location>
</feature>
<keyword evidence="8 9" id="KW-0472">Membrane</keyword>
<dbReference type="GO" id="GO:0033188">
    <property type="term" value="F:sphingomyelin synthase activity"/>
    <property type="evidence" value="ECO:0007669"/>
    <property type="project" value="TreeGrafter"/>
</dbReference>
<evidence type="ECO:0000256" key="9">
    <source>
        <dbReference type="SAM" id="Phobius"/>
    </source>
</evidence>
<comment type="caution">
    <text evidence="11">The sequence shown here is derived from an EMBL/GenBank/DDBJ whole genome shotgun (WGS) entry which is preliminary data.</text>
</comment>
<protein>
    <recommendedName>
        <fullName evidence="10">Sphingomyelin synthase-like domain-containing protein</fullName>
    </recommendedName>
</protein>